<evidence type="ECO:0000313" key="1">
    <source>
        <dbReference type="EMBL" id="ETP24136.1"/>
    </source>
</evidence>
<comment type="caution">
    <text evidence="1">The sequence shown here is derived from an EMBL/GenBank/DDBJ whole genome shotgun (WGS) entry which is preliminary data.</text>
</comment>
<accession>W2XN93</accession>
<gene>
    <name evidence="1" type="ORF">F441_02822</name>
</gene>
<organism evidence="1 2">
    <name type="scientific">Phytophthora nicotianae CJ01A1</name>
    <dbReference type="NCBI Taxonomy" id="1317063"/>
    <lineage>
        <taxon>Eukaryota</taxon>
        <taxon>Sar</taxon>
        <taxon>Stramenopiles</taxon>
        <taxon>Oomycota</taxon>
        <taxon>Peronosporomycetes</taxon>
        <taxon>Peronosporales</taxon>
        <taxon>Peronosporaceae</taxon>
        <taxon>Phytophthora</taxon>
    </lineage>
</organism>
<protein>
    <submittedName>
        <fullName evidence="1">Uncharacterized protein</fullName>
    </submittedName>
</protein>
<reference evidence="1 2" key="1">
    <citation type="submission" date="2013-11" db="EMBL/GenBank/DDBJ databases">
        <title>The Genome Sequence of Phytophthora parasitica CJ01A1.</title>
        <authorList>
            <consortium name="The Broad Institute Genomics Platform"/>
            <person name="Russ C."/>
            <person name="Tyler B."/>
            <person name="Panabieres F."/>
            <person name="Shan W."/>
            <person name="Tripathy S."/>
            <person name="Grunwald N."/>
            <person name="Machado M."/>
            <person name="Johnson C.S."/>
            <person name="Walker B."/>
            <person name="Young S.K."/>
            <person name="Zeng Q."/>
            <person name="Gargeya S."/>
            <person name="Fitzgerald M."/>
            <person name="Haas B."/>
            <person name="Abouelleil A."/>
            <person name="Allen A.W."/>
            <person name="Alvarado L."/>
            <person name="Arachchi H.M."/>
            <person name="Berlin A.M."/>
            <person name="Chapman S.B."/>
            <person name="Gainer-Dewar J."/>
            <person name="Goldberg J."/>
            <person name="Griggs A."/>
            <person name="Gujja S."/>
            <person name="Hansen M."/>
            <person name="Howarth C."/>
            <person name="Imamovic A."/>
            <person name="Ireland A."/>
            <person name="Larimer J."/>
            <person name="McCowan C."/>
            <person name="Murphy C."/>
            <person name="Pearson M."/>
            <person name="Poon T.W."/>
            <person name="Priest M."/>
            <person name="Roberts A."/>
            <person name="Saif S."/>
            <person name="Shea T."/>
            <person name="Sisk P."/>
            <person name="Sykes S."/>
            <person name="Wortman J."/>
            <person name="Nusbaum C."/>
            <person name="Birren B."/>
        </authorList>
    </citation>
    <scope>NUCLEOTIDE SEQUENCE [LARGE SCALE GENOMIC DNA]</scope>
    <source>
        <strain evidence="1 2">CJ01A1</strain>
    </source>
</reference>
<proteinExistence type="predicted"/>
<dbReference type="Proteomes" id="UP000018958">
    <property type="component" value="Unassembled WGS sequence"/>
</dbReference>
<sequence>MRKPKREIVETALDEKDCDVLWDLDPGRRDLFVATNQFGEKIF</sequence>
<dbReference type="AlphaFoldDB" id="W2XN93"/>
<evidence type="ECO:0000313" key="2">
    <source>
        <dbReference type="Proteomes" id="UP000018958"/>
    </source>
</evidence>
<dbReference type="EMBL" id="ANIX01000605">
    <property type="protein sequence ID" value="ETP24136.1"/>
    <property type="molecule type" value="Genomic_DNA"/>
</dbReference>
<name>W2XN93_PHYNI</name>